<name>A0ABS9JRK0_9ACTN</name>
<evidence type="ECO:0000313" key="2">
    <source>
        <dbReference type="EMBL" id="MCG0068187.1"/>
    </source>
</evidence>
<evidence type="ECO:0000256" key="1">
    <source>
        <dbReference type="SAM" id="MobiDB-lite"/>
    </source>
</evidence>
<comment type="caution">
    <text evidence="2">The sequence shown here is derived from an EMBL/GenBank/DDBJ whole genome shotgun (WGS) entry which is preliminary data.</text>
</comment>
<protein>
    <recommendedName>
        <fullName evidence="4">DNA-binding protein</fullName>
    </recommendedName>
</protein>
<proteinExistence type="predicted"/>
<gene>
    <name evidence="2" type="ORF">L0F81_33820</name>
</gene>
<dbReference type="EMBL" id="JAKKZF010000201">
    <property type="protein sequence ID" value="MCG0068187.1"/>
    <property type="molecule type" value="Genomic_DNA"/>
</dbReference>
<dbReference type="Proteomes" id="UP001299012">
    <property type="component" value="Unassembled WGS sequence"/>
</dbReference>
<reference evidence="2 3" key="1">
    <citation type="submission" date="2022-01" db="EMBL/GenBank/DDBJ databases">
        <title>Draft Genome Sequences of Seven Type Strains of the Genus Streptomyces.</title>
        <authorList>
            <person name="Aziz S."/>
            <person name="Coretto E."/>
            <person name="Chronakova A."/>
            <person name="Sproer C."/>
            <person name="Huber K."/>
            <person name="Nouioui I."/>
            <person name="Gross H."/>
        </authorList>
    </citation>
    <scope>NUCLEOTIDE SEQUENCE [LARGE SCALE GENOMIC DNA]</scope>
    <source>
        <strain evidence="2 3">DSM 41685</strain>
    </source>
</reference>
<sequence length="118" mass="12779">MTDTPDEAPAGLPEEEQAAALRTLKEAGDRRAALLAQAEEILLQEIKPAAVRAARKGAGRSRIRELAQVGPTVLYRWFAEAGIPVRDKRPASAPKTRRRSGSKGDARAQVTAPDRREA</sequence>
<keyword evidence="3" id="KW-1185">Reference proteome</keyword>
<accession>A0ABS9JRK0</accession>
<evidence type="ECO:0008006" key="4">
    <source>
        <dbReference type="Google" id="ProtNLM"/>
    </source>
</evidence>
<organism evidence="2 3">
    <name type="scientific">Streptomyces tricolor</name>
    <dbReference type="NCBI Taxonomy" id="68277"/>
    <lineage>
        <taxon>Bacteria</taxon>
        <taxon>Bacillati</taxon>
        <taxon>Actinomycetota</taxon>
        <taxon>Actinomycetes</taxon>
        <taxon>Kitasatosporales</taxon>
        <taxon>Streptomycetaceae</taxon>
        <taxon>Streptomyces</taxon>
        <taxon>Streptomyces violaceoruber group</taxon>
    </lineage>
</organism>
<evidence type="ECO:0000313" key="3">
    <source>
        <dbReference type="Proteomes" id="UP001299012"/>
    </source>
</evidence>
<feature type="region of interest" description="Disordered" evidence="1">
    <location>
        <begin position="85"/>
        <end position="118"/>
    </location>
</feature>
<dbReference type="RefSeq" id="WP_143649697.1">
    <property type="nucleotide sequence ID" value="NZ_JAKKZF010000201.1"/>
</dbReference>